<evidence type="ECO:0000256" key="15">
    <source>
        <dbReference type="PIRNR" id="PIRNR000854"/>
    </source>
</evidence>
<dbReference type="PIRSF" id="PIRSF000854">
    <property type="entry name" value="PEP_synthase"/>
    <property type="match status" value="1"/>
</dbReference>
<dbReference type="GO" id="GO:0046872">
    <property type="term" value="F:metal ion binding"/>
    <property type="evidence" value="ECO:0007669"/>
    <property type="project" value="UniProtKB-KW"/>
</dbReference>
<comment type="similarity">
    <text evidence="4 15">Belongs to the PEP-utilizing enzyme family.</text>
</comment>
<dbReference type="GO" id="GO:0008986">
    <property type="term" value="F:pyruvate, water dikinase activity"/>
    <property type="evidence" value="ECO:0007669"/>
    <property type="project" value="UniProtKB-EC"/>
</dbReference>
<sequence length="802" mass="88759">MKNYIRLFNEIDISDIPEVGGKNASLGEMYQNLTSKGVQVPDGFATTSEAYWLFLKEAHLKESIFREIEKLDKKDFSNLREVGSAIRASIANADFPQAIKSSLEKGYNALVKKYGSQISLAVRSSATAEDLPNASFAGQQETYLNVKGFDELIAASHKCYASLFTDRAIKYREDNHFDQTKVALSIGVQLMVRSDLACSGVNFTLDPDTGFDKVVLVTSTWGLGENIVQGSVNPDEYFVFKPSLKQGIQQPIISRKLGSKEKTMIYDSSGSGTVNLNTKIEKQGKFVLTDAEVIKLAQWSMIIEEHYGRPMDIEWAKDGATNELFIVQARPETVQSAKKDKLKISTYTLLEKAKEITRGMGLGNKISAGKARIIHSPLESDKLQAGEILITEKTDPDWDPILKKAAGIITDQGGRTSHAAIVAREVGAAAIVGTLNATKTIKDGQDITISCADGDRGVVYDGILKWDEKVVDIKSLKKPATQPMLILADPEQAFKLSFYPTAGVGLMRLEFVINNSIQIHPMALKHFHKLKDTSAKTLIEKLTHHYPDKANYFVHKLAEGIATIAAAFYPKDVIVRTSDFKSNEYANLIGGKEFEPLESNPMIGFRGASRYYHPKYQEAFELECKAMKMVREDMGFNNVKIMIPFCRTLKEVEKVIDLMADYGLKRGENGLQLYMMTEIPNNVILAEEFAHFFDGFSIGSNDLTQLTLGVDRDSELLSDIFDANDPGVKKMIAMVIASARKTNTKIGLCGQAPSDYPEFAQFLVEQGINSISFNPDALIDGIKNINMAEESQVSFGMAESSN</sequence>
<dbReference type="Pfam" id="PF01326">
    <property type="entry name" value="PPDK_N"/>
    <property type="match status" value="1"/>
</dbReference>
<dbReference type="GO" id="GO:0006094">
    <property type="term" value="P:gluconeogenesis"/>
    <property type="evidence" value="ECO:0007669"/>
    <property type="project" value="UniProtKB-UniPathway"/>
</dbReference>
<keyword evidence="19" id="KW-0670">Pyruvate</keyword>
<dbReference type="UniPathway" id="UPA00138"/>
<keyword evidence="10 15" id="KW-0418">Kinase</keyword>
<gene>
    <name evidence="19" type="ORF">SAMN03080594_103253</name>
</gene>
<protein>
    <recommendedName>
        <fullName evidence="6 15">Phosphoenolpyruvate synthase</fullName>
        <shortName evidence="15">PEP synthase</shortName>
        <ecNumber evidence="5 15">2.7.9.2</ecNumber>
    </recommendedName>
    <alternativeName>
        <fullName evidence="13 15">Pyruvate, water dikinase</fullName>
    </alternativeName>
</protein>
<dbReference type="InterPro" id="IPR002192">
    <property type="entry name" value="PPDK_AMP/ATP-bd"/>
</dbReference>
<feature type="domain" description="PEP-utilising enzyme C-terminal" evidence="18">
    <location>
        <begin position="489"/>
        <end position="779"/>
    </location>
</feature>
<dbReference type="EMBL" id="FQUX01000003">
    <property type="protein sequence ID" value="SHF29828.1"/>
    <property type="molecule type" value="Genomic_DNA"/>
</dbReference>
<dbReference type="Proteomes" id="UP000184406">
    <property type="component" value="Unassembled WGS sequence"/>
</dbReference>
<dbReference type="Gene3D" id="3.50.30.10">
    <property type="entry name" value="Phosphohistidine domain"/>
    <property type="match status" value="1"/>
</dbReference>
<evidence type="ECO:0000256" key="3">
    <source>
        <dbReference type="ARBA" id="ARBA00004742"/>
    </source>
</evidence>
<keyword evidence="8 15" id="KW-0479">Metal-binding</keyword>
<dbReference type="Gene3D" id="3.30.1490.20">
    <property type="entry name" value="ATP-grasp fold, A domain"/>
    <property type="match status" value="1"/>
</dbReference>
<dbReference type="PANTHER" id="PTHR43030:SF1">
    <property type="entry name" value="PHOSPHOENOLPYRUVATE SYNTHASE"/>
    <property type="match status" value="1"/>
</dbReference>
<dbReference type="Gene3D" id="3.30.470.20">
    <property type="entry name" value="ATP-grasp fold, B domain"/>
    <property type="match status" value="1"/>
</dbReference>
<evidence type="ECO:0000256" key="14">
    <source>
        <dbReference type="ARBA" id="ARBA00047700"/>
    </source>
</evidence>
<evidence type="ECO:0000313" key="20">
    <source>
        <dbReference type="Proteomes" id="UP000184406"/>
    </source>
</evidence>
<feature type="domain" description="PEP-utilising enzyme mobile" evidence="16">
    <location>
        <begin position="384"/>
        <end position="454"/>
    </location>
</feature>
<dbReference type="Gene3D" id="3.20.20.60">
    <property type="entry name" value="Phosphoenolpyruvate-binding domains"/>
    <property type="match status" value="1"/>
</dbReference>
<evidence type="ECO:0000256" key="8">
    <source>
        <dbReference type="ARBA" id="ARBA00022723"/>
    </source>
</evidence>
<evidence type="ECO:0000256" key="13">
    <source>
        <dbReference type="ARBA" id="ARBA00033470"/>
    </source>
</evidence>
<dbReference type="OrthoDB" id="9765468at2"/>
<name>A0A1M5AHS9_9FLAO</name>
<evidence type="ECO:0000256" key="7">
    <source>
        <dbReference type="ARBA" id="ARBA00022679"/>
    </source>
</evidence>
<comment type="catalytic activity">
    <reaction evidence="14 15">
        <text>pyruvate + ATP + H2O = phosphoenolpyruvate + AMP + phosphate + 2 H(+)</text>
        <dbReference type="Rhea" id="RHEA:11364"/>
        <dbReference type="ChEBI" id="CHEBI:15361"/>
        <dbReference type="ChEBI" id="CHEBI:15377"/>
        <dbReference type="ChEBI" id="CHEBI:15378"/>
        <dbReference type="ChEBI" id="CHEBI:30616"/>
        <dbReference type="ChEBI" id="CHEBI:43474"/>
        <dbReference type="ChEBI" id="CHEBI:58702"/>
        <dbReference type="ChEBI" id="CHEBI:456215"/>
        <dbReference type="EC" id="2.7.9.2"/>
    </reaction>
</comment>
<evidence type="ECO:0000256" key="11">
    <source>
        <dbReference type="ARBA" id="ARBA00022840"/>
    </source>
</evidence>
<dbReference type="InterPro" id="IPR008279">
    <property type="entry name" value="PEP-util_enz_mobile_dom"/>
</dbReference>
<evidence type="ECO:0000259" key="16">
    <source>
        <dbReference type="Pfam" id="PF00391"/>
    </source>
</evidence>
<evidence type="ECO:0000259" key="17">
    <source>
        <dbReference type="Pfam" id="PF01326"/>
    </source>
</evidence>
<dbReference type="Pfam" id="PF00391">
    <property type="entry name" value="PEP-utilizers"/>
    <property type="match status" value="1"/>
</dbReference>
<dbReference type="PRINTS" id="PR01736">
    <property type="entry name" value="PHPHTRNFRASE"/>
</dbReference>
<dbReference type="GO" id="GO:0005524">
    <property type="term" value="F:ATP binding"/>
    <property type="evidence" value="ECO:0007669"/>
    <property type="project" value="UniProtKB-KW"/>
</dbReference>
<dbReference type="NCBIfam" id="NF005057">
    <property type="entry name" value="PRK06464.1"/>
    <property type="match status" value="1"/>
</dbReference>
<dbReference type="InterPro" id="IPR036637">
    <property type="entry name" value="Phosphohistidine_dom_sf"/>
</dbReference>
<dbReference type="Pfam" id="PF02896">
    <property type="entry name" value="PEP-utilizers_C"/>
    <property type="match status" value="1"/>
</dbReference>
<evidence type="ECO:0000256" key="6">
    <source>
        <dbReference type="ARBA" id="ARBA00021623"/>
    </source>
</evidence>
<evidence type="ECO:0000256" key="2">
    <source>
        <dbReference type="ARBA" id="ARBA00002988"/>
    </source>
</evidence>
<comment type="pathway">
    <text evidence="3 15">Carbohydrate biosynthesis; gluconeogenesis.</text>
</comment>
<dbReference type="FunFam" id="3.30.1490.20:FF:000010">
    <property type="entry name" value="Phosphoenolpyruvate synthase"/>
    <property type="match status" value="1"/>
</dbReference>
<feature type="domain" description="Pyruvate phosphate dikinase AMP/ATP-binding" evidence="17">
    <location>
        <begin position="17"/>
        <end position="346"/>
    </location>
</feature>
<dbReference type="InterPro" id="IPR015813">
    <property type="entry name" value="Pyrv/PenolPyrv_kinase-like_dom"/>
</dbReference>
<dbReference type="FunFam" id="3.30.470.20:FF:000017">
    <property type="entry name" value="Phosphoenolpyruvate synthase"/>
    <property type="match status" value="1"/>
</dbReference>
<dbReference type="InterPro" id="IPR023151">
    <property type="entry name" value="PEP_util_CS"/>
</dbReference>
<comment type="function">
    <text evidence="2 15">Catalyzes the phosphorylation of pyruvate to phosphoenolpyruvate.</text>
</comment>
<dbReference type="InterPro" id="IPR013815">
    <property type="entry name" value="ATP_grasp_subdomain_1"/>
</dbReference>
<dbReference type="SUPFAM" id="SSF56059">
    <property type="entry name" value="Glutathione synthetase ATP-binding domain-like"/>
    <property type="match status" value="1"/>
</dbReference>
<keyword evidence="11 15" id="KW-0067">ATP-binding</keyword>
<dbReference type="InterPro" id="IPR000121">
    <property type="entry name" value="PEP_util_C"/>
</dbReference>
<dbReference type="PANTHER" id="PTHR43030">
    <property type="entry name" value="PHOSPHOENOLPYRUVATE SYNTHASE"/>
    <property type="match status" value="1"/>
</dbReference>
<reference evidence="20" key="1">
    <citation type="submission" date="2016-11" db="EMBL/GenBank/DDBJ databases">
        <authorList>
            <person name="Varghese N."/>
            <person name="Submissions S."/>
        </authorList>
    </citation>
    <scope>NUCLEOTIDE SEQUENCE [LARGE SCALE GENOMIC DNA]</scope>
    <source>
        <strain evidence="20">DSM 17539</strain>
    </source>
</reference>
<dbReference type="SUPFAM" id="SSF52009">
    <property type="entry name" value="Phosphohistidine domain"/>
    <property type="match status" value="1"/>
</dbReference>
<dbReference type="EC" id="2.7.9.2" evidence="5 15"/>
<evidence type="ECO:0000256" key="5">
    <source>
        <dbReference type="ARBA" id="ARBA00011996"/>
    </source>
</evidence>
<evidence type="ECO:0000256" key="12">
    <source>
        <dbReference type="ARBA" id="ARBA00022842"/>
    </source>
</evidence>
<dbReference type="InterPro" id="IPR006319">
    <property type="entry name" value="PEP_synth"/>
</dbReference>
<proteinExistence type="inferred from homology"/>
<dbReference type="InterPro" id="IPR018274">
    <property type="entry name" value="PEP_util_AS"/>
</dbReference>
<evidence type="ECO:0000259" key="18">
    <source>
        <dbReference type="Pfam" id="PF02896"/>
    </source>
</evidence>
<accession>A0A1M5AHS9</accession>
<dbReference type="PROSITE" id="PS00742">
    <property type="entry name" value="PEP_ENZYMES_2"/>
    <property type="match status" value="1"/>
</dbReference>
<dbReference type="InterPro" id="IPR040442">
    <property type="entry name" value="Pyrv_kinase-like_dom_sf"/>
</dbReference>
<evidence type="ECO:0000256" key="4">
    <source>
        <dbReference type="ARBA" id="ARBA00007837"/>
    </source>
</evidence>
<dbReference type="RefSeq" id="WP_072861867.1">
    <property type="nucleotide sequence ID" value="NZ_FQUX01000003.1"/>
</dbReference>
<evidence type="ECO:0000256" key="1">
    <source>
        <dbReference type="ARBA" id="ARBA00001946"/>
    </source>
</evidence>
<dbReference type="SUPFAM" id="SSF51621">
    <property type="entry name" value="Phosphoenolpyruvate/pyruvate domain"/>
    <property type="match status" value="1"/>
</dbReference>
<keyword evidence="7 15" id="KW-0808">Transferase</keyword>
<dbReference type="AlphaFoldDB" id="A0A1M5AHS9"/>
<evidence type="ECO:0000256" key="10">
    <source>
        <dbReference type="ARBA" id="ARBA00022777"/>
    </source>
</evidence>
<evidence type="ECO:0000256" key="9">
    <source>
        <dbReference type="ARBA" id="ARBA00022741"/>
    </source>
</evidence>
<evidence type="ECO:0000313" key="19">
    <source>
        <dbReference type="EMBL" id="SHF29828.1"/>
    </source>
</evidence>
<comment type="cofactor">
    <cofactor evidence="1 15">
        <name>Mg(2+)</name>
        <dbReference type="ChEBI" id="CHEBI:18420"/>
    </cofactor>
</comment>
<keyword evidence="12 15" id="KW-0460">Magnesium</keyword>
<keyword evidence="20" id="KW-1185">Reference proteome</keyword>
<keyword evidence="9 15" id="KW-0547">Nucleotide-binding</keyword>
<dbReference type="PROSITE" id="PS00370">
    <property type="entry name" value="PEP_ENZYMES_PHOS_SITE"/>
    <property type="match status" value="1"/>
</dbReference>
<organism evidence="19 20">
    <name type="scientific">Arenibacter palladensis</name>
    <dbReference type="NCBI Taxonomy" id="237373"/>
    <lineage>
        <taxon>Bacteria</taxon>
        <taxon>Pseudomonadati</taxon>
        <taxon>Bacteroidota</taxon>
        <taxon>Flavobacteriia</taxon>
        <taxon>Flavobacteriales</taxon>
        <taxon>Flavobacteriaceae</taxon>
        <taxon>Arenibacter</taxon>
    </lineage>
</organism>
<dbReference type="NCBIfam" id="TIGR01418">
    <property type="entry name" value="PEP_synth"/>
    <property type="match status" value="1"/>
</dbReference>